<protein>
    <submittedName>
        <fullName evidence="1">Uncharacterized protein</fullName>
    </submittedName>
</protein>
<organism evidence="1 2">
    <name type="scientific">Alloscardovia omnicolens</name>
    <dbReference type="NCBI Taxonomy" id="419015"/>
    <lineage>
        <taxon>Bacteria</taxon>
        <taxon>Bacillati</taxon>
        <taxon>Actinomycetota</taxon>
        <taxon>Actinomycetes</taxon>
        <taxon>Bifidobacteriales</taxon>
        <taxon>Bifidobacteriaceae</taxon>
        <taxon>Alloscardovia</taxon>
    </lineage>
</organism>
<accession>A0A2I1M1R7</accession>
<reference evidence="1 2" key="1">
    <citation type="submission" date="2017-12" db="EMBL/GenBank/DDBJ databases">
        <title>Phylogenetic diversity of female urinary microbiome.</title>
        <authorList>
            <person name="Thomas-White K."/>
            <person name="Wolfe A.J."/>
        </authorList>
    </citation>
    <scope>NUCLEOTIDE SEQUENCE [LARGE SCALE GENOMIC DNA]</scope>
    <source>
        <strain evidence="1 2">UMB0064</strain>
    </source>
</reference>
<dbReference type="EMBL" id="PKGU01000006">
    <property type="protein sequence ID" value="PKZ14029.1"/>
    <property type="molecule type" value="Genomic_DNA"/>
</dbReference>
<dbReference type="RefSeq" id="WP_101541568.1">
    <property type="nucleotide sequence ID" value="NZ_PKGU01000006.1"/>
</dbReference>
<comment type="caution">
    <text evidence="1">The sequence shown here is derived from an EMBL/GenBank/DDBJ whole genome shotgun (WGS) entry which is preliminary data.</text>
</comment>
<gene>
    <name evidence="1" type="ORF">CYJ32_07335</name>
</gene>
<evidence type="ECO:0000313" key="1">
    <source>
        <dbReference type="EMBL" id="PKZ14029.1"/>
    </source>
</evidence>
<name>A0A2I1M1R7_9BIFI</name>
<dbReference type="Proteomes" id="UP000242263">
    <property type="component" value="Unassembled WGS sequence"/>
</dbReference>
<dbReference type="AlphaFoldDB" id="A0A2I1M1R7"/>
<proteinExistence type="predicted"/>
<evidence type="ECO:0000313" key="2">
    <source>
        <dbReference type="Proteomes" id="UP000242263"/>
    </source>
</evidence>
<sequence length="233" mass="26680">METFLTDNELHDFIMQMSSWTARLHTLQLLARKEARLTNNSVHVHVRSESAPIDFDKIALYEECENVLADMATRLTSHHNGKVDQCSTIVLRCAEHLNTLPDFPGLYARFVLANQKLRKALTRPAEKKLAGYCVHCNQSLFATEEQKEYQCLYCGTVNDLATVRADLAHYRARLLQEKTVKGSLKQITSIVNIINEAEYSIEQVRRLLKSGVLHGVKFKNREWIVEADSLHLK</sequence>